<feature type="signal peptide" evidence="1">
    <location>
        <begin position="1"/>
        <end position="37"/>
    </location>
</feature>
<gene>
    <name evidence="2" type="ORF">CKO21_12380</name>
</gene>
<dbReference type="AlphaFoldDB" id="A0A934V0B0"/>
<evidence type="ECO:0000313" key="2">
    <source>
        <dbReference type="EMBL" id="MBK1698037.1"/>
    </source>
</evidence>
<name>A0A934V0B0_9PROT</name>
<keyword evidence="1" id="KW-0732">Signal</keyword>
<organism evidence="2 3">
    <name type="scientific">Rhodovibrio salinarum</name>
    <dbReference type="NCBI Taxonomy" id="1087"/>
    <lineage>
        <taxon>Bacteria</taxon>
        <taxon>Pseudomonadati</taxon>
        <taxon>Pseudomonadota</taxon>
        <taxon>Alphaproteobacteria</taxon>
        <taxon>Rhodospirillales</taxon>
        <taxon>Rhodovibrionaceae</taxon>
        <taxon>Rhodovibrio</taxon>
    </lineage>
</organism>
<dbReference type="InterPro" id="IPR008309">
    <property type="entry name" value="YdbL"/>
</dbReference>
<dbReference type="Pfam" id="PF07027">
    <property type="entry name" value="DUF1318"/>
    <property type="match status" value="1"/>
</dbReference>
<reference evidence="2" key="1">
    <citation type="submission" date="2017-08" db="EMBL/GenBank/DDBJ databases">
        <authorList>
            <person name="Imhoff J.F."/>
            <person name="Rahn T."/>
            <person name="Kuenzel S."/>
            <person name="Neulinger S.C."/>
        </authorList>
    </citation>
    <scope>NUCLEOTIDE SEQUENCE</scope>
    <source>
        <strain evidence="2">DSM 9154</strain>
    </source>
</reference>
<accession>A0A934V0B0</accession>
<evidence type="ECO:0000313" key="3">
    <source>
        <dbReference type="Proteomes" id="UP000778970"/>
    </source>
</evidence>
<proteinExistence type="predicted"/>
<sequence>MRFGEPPFMFARRTLLTALACLFLALVSFGASTPAEAASLDELRADGVIAERWDGYVEVRVGTPPAEAQQVVERINAERRQVYEKRAQQQGVTPESVGKVYAPKILEKAPVGTYFKKSDGSYVRK</sequence>
<protein>
    <submittedName>
        <fullName evidence="2">DUF1318 domain-containing protein</fullName>
    </submittedName>
</protein>
<reference evidence="2" key="2">
    <citation type="journal article" date="2020" name="Microorganisms">
        <title>Osmotic Adaptation and Compatible Solute Biosynthesis of Phototrophic Bacteria as Revealed from Genome Analyses.</title>
        <authorList>
            <person name="Imhoff J.F."/>
            <person name="Rahn T."/>
            <person name="Kunzel S."/>
            <person name="Keller A."/>
            <person name="Neulinger S.C."/>
        </authorList>
    </citation>
    <scope>NUCLEOTIDE SEQUENCE</scope>
    <source>
        <strain evidence="2">DSM 9154</strain>
    </source>
</reference>
<keyword evidence="3" id="KW-1185">Reference proteome</keyword>
<dbReference type="Proteomes" id="UP000778970">
    <property type="component" value="Unassembled WGS sequence"/>
</dbReference>
<feature type="chain" id="PRO_5038132125" evidence="1">
    <location>
        <begin position="38"/>
        <end position="125"/>
    </location>
</feature>
<evidence type="ECO:0000256" key="1">
    <source>
        <dbReference type="SAM" id="SignalP"/>
    </source>
</evidence>
<dbReference type="EMBL" id="NRRE01000026">
    <property type="protein sequence ID" value="MBK1698037.1"/>
    <property type="molecule type" value="Genomic_DNA"/>
</dbReference>
<comment type="caution">
    <text evidence="2">The sequence shown here is derived from an EMBL/GenBank/DDBJ whole genome shotgun (WGS) entry which is preliminary data.</text>
</comment>